<sequence length="66" mass="7458">MTDDPFVTHRSLLFTVAYEMLGTRIDIGGASTVVSVVVEDGRITRIYAIRNPHKLGWLDKVAELRR</sequence>
<dbReference type="EMBL" id="JAWLUP010000091">
    <property type="protein sequence ID" value="MDV7267543.1"/>
    <property type="molecule type" value="Genomic_DNA"/>
</dbReference>
<dbReference type="AlphaFoldDB" id="A0AAE4V487"/>
<dbReference type="RefSeq" id="WP_249353756.1">
    <property type="nucleotide sequence ID" value="NZ_JAWLUP010000091.1"/>
</dbReference>
<proteinExistence type="predicted"/>
<protein>
    <submittedName>
        <fullName evidence="1">Uncharacterized protein</fullName>
    </submittedName>
</protein>
<evidence type="ECO:0000313" key="2">
    <source>
        <dbReference type="Proteomes" id="UP001185863"/>
    </source>
</evidence>
<gene>
    <name evidence="1" type="ORF">R4315_23750</name>
</gene>
<name>A0AAE4V487_9NOCA</name>
<accession>A0AAE4V487</accession>
<reference evidence="1" key="1">
    <citation type="submission" date="2023-10" db="EMBL/GenBank/DDBJ databases">
        <title>Development of a sustainable strategy for remediation of hydrocarbon-contaminated territories based on the waste exchange concept.</title>
        <authorList>
            <person name="Krivoruchko A."/>
        </authorList>
    </citation>
    <scope>NUCLEOTIDE SEQUENCE</scope>
    <source>
        <strain evidence="1">IEGM 68</strain>
    </source>
</reference>
<dbReference type="Proteomes" id="UP001185863">
    <property type="component" value="Unassembled WGS sequence"/>
</dbReference>
<comment type="caution">
    <text evidence="1">The sequence shown here is derived from an EMBL/GenBank/DDBJ whole genome shotgun (WGS) entry which is preliminary data.</text>
</comment>
<organism evidence="1 2">
    <name type="scientific">Rhodococcus oxybenzonivorans</name>
    <dbReference type="NCBI Taxonomy" id="1990687"/>
    <lineage>
        <taxon>Bacteria</taxon>
        <taxon>Bacillati</taxon>
        <taxon>Actinomycetota</taxon>
        <taxon>Actinomycetes</taxon>
        <taxon>Mycobacteriales</taxon>
        <taxon>Nocardiaceae</taxon>
        <taxon>Rhodococcus</taxon>
    </lineage>
</organism>
<evidence type="ECO:0000313" key="1">
    <source>
        <dbReference type="EMBL" id="MDV7267543.1"/>
    </source>
</evidence>